<name>A0A1V8T969_9PEZI</name>
<keyword evidence="3" id="KW-1185">Reference proteome</keyword>
<dbReference type="EMBL" id="NAJO01000013">
    <property type="protein sequence ID" value="OQO07957.1"/>
    <property type="molecule type" value="Genomic_DNA"/>
</dbReference>
<proteinExistence type="predicted"/>
<sequence>MAVLETTVLAVAALYVAIYRAISKKSQAPTRVSTVPLVSMADLEMDRTKATDWKQSSGPTRERASGKVVIKARRDSVVQEEQSARFGLPRASDTAVIEGRRDSNSDLEQSMVWWAEVVEMWRQLQMKLREREQEERRQGRENLIRALWEIRRQVARVPSEVSERQG</sequence>
<dbReference type="AlphaFoldDB" id="A0A1V8T969"/>
<evidence type="ECO:0000256" key="1">
    <source>
        <dbReference type="SAM" id="MobiDB-lite"/>
    </source>
</evidence>
<accession>A0A1V8T969</accession>
<comment type="caution">
    <text evidence="2">The sequence shown here is derived from an EMBL/GenBank/DDBJ whole genome shotgun (WGS) entry which is preliminary data.</text>
</comment>
<dbReference type="Proteomes" id="UP000192596">
    <property type="component" value="Unassembled WGS sequence"/>
</dbReference>
<evidence type="ECO:0000313" key="3">
    <source>
        <dbReference type="Proteomes" id="UP000192596"/>
    </source>
</evidence>
<dbReference type="InParanoid" id="A0A1V8T969"/>
<organism evidence="2 3">
    <name type="scientific">Cryoendolithus antarcticus</name>
    <dbReference type="NCBI Taxonomy" id="1507870"/>
    <lineage>
        <taxon>Eukaryota</taxon>
        <taxon>Fungi</taxon>
        <taxon>Dikarya</taxon>
        <taxon>Ascomycota</taxon>
        <taxon>Pezizomycotina</taxon>
        <taxon>Dothideomycetes</taxon>
        <taxon>Dothideomycetidae</taxon>
        <taxon>Cladosporiales</taxon>
        <taxon>Cladosporiaceae</taxon>
        <taxon>Cryoendolithus</taxon>
    </lineage>
</organism>
<reference evidence="3" key="1">
    <citation type="submission" date="2017-03" db="EMBL/GenBank/DDBJ databases">
        <title>Genomes of endolithic fungi from Antarctica.</title>
        <authorList>
            <person name="Coleine C."/>
            <person name="Masonjones S."/>
            <person name="Stajich J.E."/>
        </authorList>
    </citation>
    <scope>NUCLEOTIDE SEQUENCE [LARGE SCALE GENOMIC DNA]</scope>
    <source>
        <strain evidence="3">CCFEE 5527</strain>
    </source>
</reference>
<feature type="region of interest" description="Disordered" evidence="1">
    <location>
        <begin position="49"/>
        <end position="75"/>
    </location>
</feature>
<protein>
    <submittedName>
        <fullName evidence="2">Uncharacterized protein</fullName>
    </submittedName>
</protein>
<gene>
    <name evidence="2" type="ORF">B0A48_06749</name>
</gene>
<evidence type="ECO:0000313" key="2">
    <source>
        <dbReference type="EMBL" id="OQO07957.1"/>
    </source>
</evidence>